<dbReference type="Gene3D" id="3.40.710.10">
    <property type="entry name" value="DD-peptidase/beta-lactamase superfamily"/>
    <property type="match status" value="2"/>
</dbReference>
<proteinExistence type="inferred from homology"/>
<keyword evidence="11 29" id="KW-0328">Glycosyltransferase</keyword>
<comment type="catalytic activity">
    <reaction evidence="23">
        <text>Preferential cleavage: (Ac)2-L-Lys-D-Ala-|-D-Ala. Also transpeptidation of peptidyl-alanyl moieties that are N-acyl substituents of D-alanine.</text>
        <dbReference type="EC" id="3.4.16.4"/>
    </reaction>
</comment>
<dbReference type="GO" id="GO:0006508">
    <property type="term" value="P:proteolysis"/>
    <property type="evidence" value="ECO:0007669"/>
    <property type="project" value="UniProtKB-KW"/>
</dbReference>
<dbReference type="GO" id="GO:0008955">
    <property type="term" value="F:peptidoglycan glycosyltransferase activity"/>
    <property type="evidence" value="ECO:0007669"/>
    <property type="project" value="UniProtKB-EC"/>
</dbReference>
<reference evidence="29 30" key="1">
    <citation type="submission" date="2020-07" db="EMBL/GenBank/DDBJ databases">
        <title>Genomic Encyclopedia of Type Strains, Phase IV (KMG-IV): sequencing the most valuable type-strain genomes for metagenomic binning, comparative biology and taxonomic classification.</title>
        <authorList>
            <person name="Goeker M."/>
        </authorList>
    </citation>
    <scope>NUCLEOTIDE SEQUENCE [LARGE SCALE GENOMIC DNA]</scope>
    <source>
        <strain evidence="29 30">DSM 17721</strain>
    </source>
</reference>
<comment type="similarity">
    <text evidence="4">In the N-terminal section; belongs to the glycosyltransferase 51 family.</text>
</comment>
<dbReference type="UniPathway" id="UPA00219"/>
<evidence type="ECO:0000256" key="9">
    <source>
        <dbReference type="ARBA" id="ARBA00022645"/>
    </source>
</evidence>
<evidence type="ECO:0000259" key="28">
    <source>
        <dbReference type="PROSITE" id="PS50126"/>
    </source>
</evidence>
<dbReference type="SUPFAM" id="SSF50249">
    <property type="entry name" value="Nucleic acid-binding proteins"/>
    <property type="match status" value="1"/>
</dbReference>
<evidence type="ECO:0000256" key="4">
    <source>
        <dbReference type="ARBA" id="ARBA00007739"/>
    </source>
</evidence>
<dbReference type="EMBL" id="JACDUS010000001">
    <property type="protein sequence ID" value="MBA2879967.1"/>
    <property type="molecule type" value="Genomic_DNA"/>
</dbReference>
<comment type="subcellular location">
    <subcellularLocation>
        <location evidence="1">Cell inner membrane</location>
        <topology evidence="1">Single-pass type II membrane protein</topology>
    </subcellularLocation>
</comment>
<evidence type="ECO:0000256" key="24">
    <source>
        <dbReference type="ARBA" id="ARBA00044770"/>
    </source>
</evidence>
<comment type="pathway">
    <text evidence="26">Glycan biosynthesis.</text>
</comment>
<dbReference type="GO" id="GO:0005886">
    <property type="term" value="C:plasma membrane"/>
    <property type="evidence" value="ECO:0007669"/>
    <property type="project" value="UniProtKB-SubCell"/>
</dbReference>
<sequence length="787" mass="89907">MRRLGRWILALTKWAVILLLICGVMSVFAAAGTYIYFSRDLPKISSLEDYQPSVVTTFYSEDDRKIAEFYKQRRIVVKLSEMPKHLIQAFVATEDARFYEHEGIDLYSIMRAFFKNLEAGTIVQGGSTITQQVAKSFFLTPERSYTRKLKEAILAYRIDRHFTKDEILFLYLNQIYLGHGAYGVEAAAQNYFAKSAEELTIGESAMLAGLPRAPSWYSPHRHFERARQRQIYVLNRMVSENFITNSEASEAMNTNVTIEKRPNWFQETVPYYTEHVRRIVKEQYGEKLLYTGGLRVYTAVDIEMQEQARKSVEKGLRDLDKRQGYRGPVRHISRKEIEAFSRKLQEDIEDQALHEDLIVQGVVVDVDDKKNKTTVRIGKNVGVIPLEKMRWARKPDPEVAPGVIRVQRPGQVLRVGDVIRVRLESWDGKNQQWNLSLEQTPRAQAALICMESDNAHVRAMVGGRKFSESQFNRATQSRRQPGSAFKPVVYAAALDKGYTPATVIADTSIVFTDDERDFTWKPDNYDNTFHGFTLLRDGLIHSRNVVTVKIMQDIGVDYVIDYARKLGIESQLDRNLSTALGSSGVSLLELVRAYGVFANQGIRQELVFIRRIEDRNGNVIYEAPEEKESVIDKSTAYIITHLLEKVVTEGTGWRIKALKRPVAGKTGTTNNLYDAWFMGYTPRFVTGVWVGHDQEKSLGKNETGSRAASPIWLDYMQQILEGRTERVFPVPDNVVFAKIDAKTGLLPNEDSEKVIDMCFKEGTVPERRTKTEDEIADTDDFFKKGIQ</sequence>
<comment type="catalytic activity">
    <reaction evidence="25">
        <text>[GlcNAc-(1-&gt;4)-Mur2Ac(oyl-L-Ala-gamma-D-Glu-L-Lys-D-Ala-D-Ala)](n)-di-trans,octa-cis-undecaprenyl diphosphate + beta-D-GlcNAc-(1-&gt;4)-Mur2Ac(oyl-L-Ala-gamma-D-Glu-L-Lys-D-Ala-D-Ala)-di-trans,octa-cis-undecaprenyl diphosphate = [GlcNAc-(1-&gt;4)-Mur2Ac(oyl-L-Ala-gamma-D-Glu-L-Lys-D-Ala-D-Ala)](n+1)-di-trans,octa-cis-undecaprenyl diphosphate + di-trans,octa-cis-undecaprenyl diphosphate + H(+)</text>
        <dbReference type="Rhea" id="RHEA:23708"/>
        <dbReference type="Rhea" id="RHEA-COMP:9602"/>
        <dbReference type="Rhea" id="RHEA-COMP:9603"/>
        <dbReference type="ChEBI" id="CHEBI:15378"/>
        <dbReference type="ChEBI" id="CHEBI:58405"/>
        <dbReference type="ChEBI" id="CHEBI:60033"/>
        <dbReference type="ChEBI" id="CHEBI:78435"/>
        <dbReference type="EC" id="2.4.99.28"/>
    </reaction>
</comment>
<dbReference type="AlphaFoldDB" id="A0A7W0C6D9"/>
<evidence type="ECO:0000256" key="13">
    <source>
        <dbReference type="ARBA" id="ARBA00022692"/>
    </source>
</evidence>
<keyword evidence="8" id="KW-0997">Cell inner membrane</keyword>
<keyword evidence="13 27" id="KW-0812">Transmembrane</keyword>
<evidence type="ECO:0000256" key="3">
    <source>
        <dbReference type="ARBA" id="ARBA00007090"/>
    </source>
</evidence>
<dbReference type="EC" id="2.4.99.28" evidence="24"/>
<keyword evidence="9" id="KW-0121">Carboxypeptidase</keyword>
<dbReference type="RefSeq" id="WP_181549646.1">
    <property type="nucleotide sequence ID" value="NZ_JACDUS010000001.1"/>
</dbReference>
<dbReference type="Pfam" id="PF17092">
    <property type="entry name" value="PCB_OB"/>
    <property type="match status" value="1"/>
</dbReference>
<evidence type="ECO:0000256" key="20">
    <source>
        <dbReference type="ARBA" id="ARBA00023251"/>
    </source>
</evidence>
<keyword evidence="17" id="KW-0573">Peptidoglycan synthesis</keyword>
<accession>A0A7W0C6D9</accession>
<evidence type="ECO:0000313" key="30">
    <source>
        <dbReference type="Proteomes" id="UP000525298"/>
    </source>
</evidence>
<keyword evidence="12 29" id="KW-0808">Transferase</keyword>
<name>A0A7W0C6D9_9BACT</name>
<dbReference type="InterPro" id="IPR012338">
    <property type="entry name" value="Beta-lactam/transpept-like"/>
</dbReference>
<evidence type="ECO:0000256" key="19">
    <source>
        <dbReference type="ARBA" id="ARBA00023136"/>
    </source>
</evidence>
<feature type="transmembrane region" description="Helical" evidence="27">
    <location>
        <begin position="12"/>
        <end position="37"/>
    </location>
</feature>
<feature type="domain" description="S1 motif" evidence="28">
    <location>
        <begin position="356"/>
        <end position="438"/>
    </location>
</feature>
<dbReference type="SUPFAM" id="SSF56601">
    <property type="entry name" value="beta-lactamase/transpeptidase-like"/>
    <property type="match status" value="1"/>
</dbReference>
<dbReference type="FunFam" id="1.10.3810.10:FF:000003">
    <property type="entry name" value="Penicillin-binding protein 1a"/>
    <property type="match status" value="1"/>
</dbReference>
<dbReference type="InterPro" id="IPR012340">
    <property type="entry name" value="NA-bd_OB-fold"/>
</dbReference>
<evidence type="ECO:0000256" key="5">
    <source>
        <dbReference type="ARBA" id="ARBA00012448"/>
    </source>
</evidence>
<evidence type="ECO:0000256" key="26">
    <source>
        <dbReference type="ARBA" id="ARBA00060592"/>
    </source>
</evidence>
<dbReference type="Proteomes" id="UP000525298">
    <property type="component" value="Unassembled WGS sequence"/>
</dbReference>
<dbReference type="EC" id="3.4.16.4" evidence="5"/>
<dbReference type="Gene3D" id="1.10.3810.10">
    <property type="entry name" value="Biosynthetic peptidoglycan transglycosylase-like"/>
    <property type="match status" value="1"/>
</dbReference>
<evidence type="ECO:0000256" key="25">
    <source>
        <dbReference type="ARBA" id="ARBA00049902"/>
    </source>
</evidence>
<evidence type="ECO:0000256" key="15">
    <source>
        <dbReference type="ARBA" id="ARBA00022960"/>
    </source>
</evidence>
<organism evidence="29 30">
    <name type="scientific">Desulfosalsimonas propionicica</name>
    <dbReference type="NCBI Taxonomy" id="332175"/>
    <lineage>
        <taxon>Bacteria</taxon>
        <taxon>Pseudomonadati</taxon>
        <taxon>Thermodesulfobacteriota</taxon>
        <taxon>Desulfobacteria</taxon>
        <taxon>Desulfobacterales</taxon>
        <taxon>Desulfosalsimonadaceae</taxon>
        <taxon>Desulfosalsimonas</taxon>
    </lineage>
</organism>
<keyword evidence="22" id="KW-0961">Cell wall biogenesis/degradation</keyword>
<dbReference type="GO" id="GO:0008360">
    <property type="term" value="P:regulation of cell shape"/>
    <property type="evidence" value="ECO:0007669"/>
    <property type="project" value="UniProtKB-KW"/>
</dbReference>
<evidence type="ECO:0000256" key="16">
    <source>
        <dbReference type="ARBA" id="ARBA00022968"/>
    </source>
</evidence>
<dbReference type="InterPro" id="IPR031376">
    <property type="entry name" value="PCB_OB"/>
</dbReference>
<dbReference type="InterPro" id="IPR001264">
    <property type="entry name" value="Glyco_trans_51"/>
</dbReference>
<gene>
    <name evidence="29" type="ORF">HNR65_000274</name>
</gene>
<evidence type="ECO:0000256" key="14">
    <source>
        <dbReference type="ARBA" id="ARBA00022801"/>
    </source>
</evidence>
<evidence type="ECO:0000256" key="2">
    <source>
        <dbReference type="ARBA" id="ARBA00004752"/>
    </source>
</evidence>
<dbReference type="Pfam" id="PF00912">
    <property type="entry name" value="Transgly"/>
    <property type="match status" value="1"/>
</dbReference>
<evidence type="ECO:0000256" key="11">
    <source>
        <dbReference type="ARBA" id="ARBA00022676"/>
    </source>
</evidence>
<comment type="caution">
    <text evidence="29">The sequence shown here is derived from an EMBL/GenBank/DDBJ whole genome shotgun (WGS) entry which is preliminary data.</text>
</comment>
<dbReference type="InterPro" id="IPR003029">
    <property type="entry name" value="S1_domain"/>
</dbReference>
<evidence type="ECO:0000256" key="8">
    <source>
        <dbReference type="ARBA" id="ARBA00022519"/>
    </source>
</evidence>
<dbReference type="PROSITE" id="PS50126">
    <property type="entry name" value="S1"/>
    <property type="match status" value="1"/>
</dbReference>
<dbReference type="InterPro" id="IPR036950">
    <property type="entry name" value="PBP_transglycosylase"/>
</dbReference>
<keyword evidence="7" id="KW-1003">Cell membrane</keyword>
<keyword evidence="18 27" id="KW-1133">Transmembrane helix</keyword>
<comment type="pathway">
    <text evidence="2">Cell wall biogenesis; peptidoglycan biosynthesis.</text>
</comment>
<keyword evidence="10" id="KW-0645">Protease</keyword>
<evidence type="ECO:0000256" key="7">
    <source>
        <dbReference type="ARBA" id="ARBA00022475"/>
    </source>
</evidence>
<comment type="similarity">
    <text evidence="3">In the C-terminal section; belongs to the transpeptidase family.</text>
</comment>
<dbReference type="NCBIfam" id="TIGR02074">
    <property type="entry name" value="PBP_1a_fam"/>
    <property type="match status" value="1"/>
</dbReference>
<evidence type="ECO:0000256" key="17">
    <source>
        <dbReference type="ARBA" id="ARBA00022984"/>
    </source>
</evidence>
<protein>
    <recommendedName>
        <fullName evidence="6">Penicillin-binding protein 1A</fullName>
        <ecNumber evidence="24">2.4.99.28</ecNumber>
        <ecNumber evidence="5">3.4.16.4</ecNumber>
    </recommendedName>
</protein>
<dbReference type="GO" id="GO:0046677">
    <property type="term" value="P:response to antibiotic"/>
    <property type="evidence" value="ECO:0007669"/>
    <property type="project" value="UniProtKB-KW"/>
</dbReference>
<keyword evidence="16" id="KW-0735">Signal-anchor</keyword>
<dbReference type="PANTHER" id="PTHR32282">
    <property type="entry name" value="BINDING PROTEIN TRANSPEPTIDASE, PUTATIVE-RELATED"/>
    <property type="match status" value="1"/>
</dbReference>
<dbReference type="InterPro" id="IPR001460">
    <property type="entry name" value="PCN-bd_Tpept"/>
</dbReference>
<dbReference type="GO" id="GO:0003676">
    <property type="term" value="F:nucleic acid binding"/>
    <property type="evidence" value="ECO:0007669"/>
    <property type="project" value="InterPro"/>
</dbReference>
<evidence type="ECO:0000256" key="12">
    <source>
        <dbReference type="ARBA" id="ARBA00022679"/>
    </source>
</evidence>
<dbReference type="GO" id="GO:0009002">
    <property type="term" value="F:serine-type D-Ala-D-Ala carboxypeptidase activity"/>
    <property type="evidence" value="ECO:0007669"/>
    <property type="project" value="UniProtKB-EC"/>
</dbReference>
<dbReference type="InterPro" id="IPR023346">
    <property type="entry name" value="Lysozyme-like_dom_sf"/>
</dbReference>
<dbReference type="Pfam" id="PF00905">
    <property type="entry name" value="Transpeptidase"/>
    <property type="match status" value="1"/>
</dbReference>
<keyword evidence="20" id="KW-0046">Antibiotic resistance</keyword>
<dbReference type="SUPFAM" id="SSF53955">
    <property type="entry name" value="Lysozyme-like"/>
    <property type="match status" value="1"/>
</dbReference>
<dbReference type="SMART" id="SM00316">
    <property type="entry name" value="S1"/>
    <property type="match status" value="1"/>
</dbReference>
<dbReference type="GO" id="GO:0071555">
    <property type="term" value="P:cell wall organization"/>
    <property type="evidence" value="ECO:0007669"/>
    <property type="project" value="UniProtKB-KW"/>
</dbReference>
<keyword evidence="19 27" id="KW-0472">Membrane</keyword>
<dbReference type="PANTHER" id="PTHR32282:SF27">
    <property type="entry name" value="PENICILLIN-BINDING PROTEIN 1A"/>
    <property type="match status" value="1"/>
</dbReference>
<keyword evidence="15" id="KW-0133">Cell shape</keyword>
<dbReference type="GO" id="GO:0030288">
    <property type="term" value="C:outer membrane-bounded periplasmic space"/>
    <property type="evidence" value="ECO:0007669"/>
    <property type="project" value="TreeGrafter"/>
</dbReference>
<evidence type="ECO:0000256" key="21">
    <source>
        <dbReference type="ARBA" id="ARBA00023268"/>
    </source>
</evidence>
<evidence type="ECO:0000256" key="23">
    <source>
        <dbReference type="ARBA" id="ARBA00034000"/>
    </source>
</evidence>
<evidence type="ECO:0000256" key="27">
    <source>
        <dbReference type="SAM" id="Phobius"/>
    </source>
</evidence>
<evidence type="ECO:0000256" key="6">
    <source>
        <dbReference type="ARBA" id="ARBA00018638"/>
    </source>
</evidence>
<dbReference type="GO" id="GO:0009252">
    <property type="term" value="P:peptidoglycan biosynthetic process"/>
    <property type="evidence" value="ECO:0007669"/>
    <property type="project" value="UniProtKB-UniPathway"/>
</dbReference>
<evidence type="ECO:0000256" key="22">
    <source>
        <dbReference type="ARBA" id="ARBA00023316"/>
    </source>
</evidence>
<evidence type="ECO:0000256" key="18">
    <source>
        <dbReference type="ARBA" id="ARBA00022989"/>
    </source>
</evidence>
<evidence type="ECO:0000256" key="10">
    <source>
        <dbReference type="ARBA" id="ARBA00022670"/>
    </source>
</evidence>
<evidence type="ECO:0000256" key="1">
    <source>
        <dbReference type="ARBA" id="ARBA00004249"/>
    </source>
</evidence>
<keyword evidence="14 29" id="KW-0378">Hydrolase</keyword>
<dbReference type="GO" id="GO:0008658">
    <property type="term" value="F:penicillin binding"/>
    <property type="evidence" value="ECO:0007669"/>
    <property type="project" value="InterPro"/>
</dbReference>
<dbReference type="InterPro" id="IPR050396">
    <property type="entry name" value="Glycosyltr_51/Transpeptidase"/>
</dbReference>
<keyword evidence="30" id="KW-1185">Reference proteome</keyword>
<keyword evidence="21" id="KW-0511">Multifunctional enzyme</keyword>
<evidence type="ECO:0000313" key="29">
    <source>
        <dbReference type="EMBL" id="MBA2879967.1"/>
    </source>
</evidence>